<dbReference type="OrthoDB" id="3194625at2759"/>
<sequence length="458" mass="47707">MQHAPRQDVPSPSDLITSLLSSSSSIILSDVSLEPTSEPTSLPPSSIETSLPPTSEPTSALPSSDPTSLLPSSNIISDPPPTDVIPSTTPPSPIPTSTPSFLPSSSVSVPENITTIVTSVSGQLTTFTSSLPTSLVESSPKNSSSQRTAIIAGTTAGLIGFVLVLLVAIFVYRKRKLNKFFEESGRKKEVKGLLDGEEFYDDDVAGHPRMRSQSRASVAVGATSAARLRTGSPAPGLLKSRTSESGSIFREEVWPPPGFVDPISQNSSQVDLSRIVDDVMGPATSEHGHRIVSASGSNTSYLGMPSSPHGRGHTDASTTSTISSQFSTNSSVALRLSSATYTDPFRSSPSFYSYSALPPGASPPIPPGSSVLATTSKPSPTIPTPSARAPPSSSGGTVYPPMVPPAGSSQSTSLQPSPPKASQPLKSSPLARALTEDARIWLGRPLHHPDRTSKLPDP</sequence>
<gene>
    <name evidence="3" type="ORF">AAE3_LOCUS6239</name>
</gene>
<evidence type="ECO:0000313" key="3">
    <source>
        <dbReference type="EMBL" id="CAA7263922.1"/>
    </source>
</evidence>
<comment type="caution">
    <text evidence="3">The sequence shown here is derived from an EMBL/GenBank/DDBJ whole genome shotgun (WGS) entry which is preliminary data.</text>
</comment>
<feature type="region of interest" description="Disordered" evidence="1">
    <location>
        <begin position="365"/>
        <end position="432"/>
    </location>
</feature>
<feature type="compositionally biased region" description="Low complexity" evidence="1">
    <location>
        <begin position="317"/>
        <end position="329"/>
    </location>
</feature>
<keyword evidence="2" id="KW-0812">Transmembrane</keyword>
<feature type="region of interest" description="Disordered" evidence="1">
    <location>
        <begin position="282"/>
        <end position="329"/>
    </location>
</feature>
<feature type="region of interest" description="Disordered" evidence="1">
    <location>
        <begin position="30"/>
        <end position="105"/>
    </location>
</feature>
<evidence type="ECO:0000256" key="2">
    <source>
        <dbReference type="SAM" id="Phobius"/>
    </source>
</evidence>
<keyword evidence="2" id="KW-0472">Membrane</keyword>
<dbReference type="AlphaFoldDB" id="A0A8S0WRW4"/>
<feature type="region of interest" description="Disordered" evidence="1">
    <location>
        <begin position="204"/>
        <end position="224"/>
    </location>
</feature>
<dbReference type="Proteomes" id="UP000467700">
    <property type="component" value="Unassembled WGS sequence"/>
</dbReference>
<keyword evidence="4" id="KW-1185">Reference proteome</keyword>
<feature type="compositionally biased region" description="Pro residues" evidence="1">
    <location>
        <begin position="78"/>
        <end position="96"/>
    </location>
</feature>
<keyword evidence="2" id="KW-1133">Transmembrane helix</keyword>
<reference evidence="3 4" key="1">
    <citation type="submission" date="2020-01" db="EMBL/GenBank/DDBJ databases">
        <authorList>
            <person name="Gupta K D."/>
        </authorList>
    </citation>
    <scope>NUCLEOTIDE SEQUENCE [LARGE SCALE GENOMIC DNA]</scope>
</reference>
<feature type="compositionally biased region" description="Low complexity" evidence="1">
    <location>
        <begin position="30"/>
        <end position="77"/>
    </location>
</feature>
<evidence type="ECO:0000313" key="4">
    <source>
        <dbReference type="Proteomes" id="UP000467700"/>
    </source>
</evidence>
<proteinExistence type="predicted"/>
<accession>A0A8S0WRW4</accession>
<evidence type="ECO:0000256" key="1">
    <source>
        <dbReference type="SAM" id="MobiDB-lite"/>
    </source>
</evidence>
<protein>
    <submittedName>
        <fullName evidence="3">Uncharacterized protein</fullName>
    </submittedName>
</protein>
<feature type="compositionally biased region" description="Low complexity" evidence="1">
    <location>
        <begin position="368"/>
        <end position="394"/>
    </location>
</feature>
<dbReference type="EMBL" id="CACVBS010000042">
    <property type="protein sequence ID" value="CAA7263922.1"/>
    <property type="molecule type" value="Genomic_DNA"/>
</dbReference>
<organism evidence="3 4">
    <name type="scientific">Cyclocybe aegerita</name>
    <name type="common">Black poplar mushroom</name>
    <name type="synonym">Agrocybe aegerita</name>
    <dbReference type="NCBI Taxonomy" id="1973307"/>
    <lineage>
        <taxon>Eukaryota</taxon>
        <taxon>Fungi</taxon>
        <taxon>Dikarya</taxon>
        <taxon>Basidiomycota</taxon>
        <taxon>Agaricomycotina</taxon>
        <taxon>Agaricomycetes</taxon>
        <taxon>Agaricomycetidae</taxon>
        <taxon>Agaricales</taxon>
        <taxon>Agaricineae</taxon>
        <taxon>Bolbitiaceae</taxon>
        <taxon>Cyclocybe</taxon>
    </lineage>
</organism>
<name>A0A8S0WRW4_CYCAE</name>
<feature type="transmembrane region" description="Helical" evidence="2">
    <location>
        <begin position="149"/>
        <end position="172"/>
    </location>
</feature>